<evidence type="ECO:0000259" key="4">
    <source>
        <dbReference type="Pfam" id="PF13559"/>
    </source>
</evidence>
<feature type="region of interest" description="Disordered" evidence="1">
    <location>
        <begin position="118"/>
        <end position="141"/>
    </location>
</feature>
<evidence type="ECO:0000256" key="1">
    <source>
        <dbReference type="SAM" id="MobiDB-lite"/>
    </source>
</evidence>
<keyword evidence="3" id="KW-0732">Signal</keyword>
<reference evidence="5 6" key="1">
    <citation type="submission" date="2016-10" db="EMBL/GenBank/DDBJ databases">
        <authorList>
            <person name="de Groot N.N."/>
        </authorList>
    </citation>
    <scope>NUCLEOTIDE SEQUENCE [LARGE SCALE GENOMIC DNA]</scope>
    <source>
        <strain evidence="5 6">CGMCC 1.11030</strain>
    </source>
</reference>
<dbReference type="AlphaFoldDB" id="A0A1I3CHU8"/>
<evidence type="ECO:0000313" key="6">
    <source>
        <dbReference type="Proteomes" id="UP000199377"/>
    </source>
</evidence>
<feature type="signal peptide" evidence="3">
    <location>
        <begin position="1"/>
        <end position="22"/>
    </location>
</feature>
<feature type="region of interest" description="Disordered" evidence="1">
    <location>
        <begin position="18"/>
        <end position="37"/>
    </location>
</feature>
<keyword evidence="2" id="KW-0472">Membrane</keyword>
<dbReference type="EMBL" id="FOQH01000002">
    <property type="protein sequence ID" value="SFH74068.1"/>
    <property type="molecule type" value="Genomic_DNA"/>
</dbReference>
<keyword evidence="2" id="KW-1133">Transmembrane helix</keyword>
<dbReference type="OrthoDB" id="7706243at2"/>
<dbReference type="Pfam" id="PF13559">
    <property type="entry name" value="DUF4129"/>
    <property type="match status" value="1"/>
</dbReference>
<keyword evidence="2" id="KW-0812">Transmembrane</keyword>
<dbReference type="STRING" id="1114924.SAMN05216258_1029"/>
<dbReference type="Proteomes" id="UP000199377">
    <property type="component" value="Unassembled WGS sequence"/>
</dbReference>
<proteinExistence type="predicted"/>
<evidence type="ECO:0000313" key="5">
    <source>
        <dbReference type="EMBL" id="SFH74068.1"/>
    </source>
</evidence>
<accession>A0A1I3CHU8</accession>
<protein>
    <recommendedName>
        <fullName evidence="4">Protein-glutamine gamma-glutamyltransferase-like C-terminal domain-containing protein</fullName>
    </recommendedName>
</protein>
<sequence length="234" mass="24873">MRNFCITLIVLILSSGPGVASARGAETPPSAVSESGRSYLETVGRRVDADVTYADPNAPLPERATRGLPQRPGRDWSGVVPAVSLKIVLGAIAVLVLAGVALHVRRFGAPVSASFRAQPRNAAAAARTGGRPPETTETTPPSLAEIMARDDWSAAVVDLARSALLQAAERHGMRWRSSWTARELLARLPRDAAGGLRPLVRAAEHVQFGDREMSEAEFARLARSVAPLFDGRAA</sequence>
<feature type="domain" description="Protein-glutamine gamma-glutamyltransferase-like C-terminal" evidence="4">
    <location>
        <begin position="163"/>
        <end position="224"/>
    </location>
</feature>
<name>A0A1I3CHU8_9RHOB</name>
<feature type="transmembrane region" description="Helical" evidence="2">
    <location>
        <begin position="79"/>
        <end position="102"/>
    </location>
</feature>
<dbReference type="InterPro" id="IPR025403">
    <property type="entry name" value="TgpA-like_C"/>
</dbReference>
<gene>
    <name evidence="5" type="ORF">SAMN05216258_1029</name>
</gene>
<organism evidence="5 6">
    <name type="scientific">Albimonas pacifica</name>
    <dbReference type="NCBI Taxonomy" id="1114924"/>
    <lineage>
        <taxon>Bacteria</taxon>
        <taxon>Pseudomonadati</taxon>
        <taxon>Pseudomonadota</taxon>
        <taxon>Alphaproteobacteria</taxon>
        <taxon>Rhodobacterales</taxon>
        <taxon>Paracoccaceae</taxon>
        <taxon>Albimonas</taxon>
    </lineage>
</organism>
<feature type="chain" id="PRO_5011612519" description="Protein-glutamine gamma-glutamyltransferase-like C-terminal domain-containing protein" evidence="3">
    <location>
        <begin position="23"/>
        <end position="234"/>
    </location>
</feature>
<evidence type="ECO:0000256" key="2">
    <source>
        <dbReference type="SAM" id="Phobius"/>
    </source>
</evidence>
<evidence type="ECO:0000256" key="3">
    <source>
        <dbReference type="SAM" id="SignalP"/>
    </source>
</evidence>
<keyword evidence="6" id="KW-1185">Reference proteome</keyword>